<dbReference type="PANTHER" id="PTHR43135">
    <property type="entry name" value="ALPHA-D-RIBOSE 1-METHYLPHOSPHONATE 5-TRIPHOSPHATE DIPHOSPHATASE"/>
    <property type="match status" value="1"/>
</dbReference>
<keyword evidence="3" id="KW-1185">Reference proteome</keyword>
<reference evidence="2 3" key="1">
    <citation type="journal article" date="2019" name="Int. J. Syst. Evol. Microbiol.">
        <title>The Global Catalogue of Microorganisms (GCM) 10K type strain sequencing project: providing services to taxonomists for standard genome sequencing and annotation.</title>
        <authorList>
            <consortium name="The Broad Institute Genomics Platform"/>
            <consortium name="The Broad Institute Genome Sequencing Center for Infectious Disease"/>
            <person name="Wu L."/>
            <person name="Ma J."/>
        </authorList>
    </citation>
    <scope>NUCLEOTIDE SEQUENCE [LARGE SCALE GENOMIC DNA]</scope>
    <source>
        <strain evidence="2 3">JCM 10696</strain>
    </source>
</reference>
<dbReference type="EMBL" id="BAAAHH010000015">
    <property type="protein sequence ID" value="GAA0955001.1"/>
    <property type="molecule type" value="Genomic_DNA"/>
</dbReference>
<evidence type="ECO:0000259" key="1">
    <source>
        <dbReference type="Pfam" id="PF01979"/>
    </source>
</evidence>
<dbReference type="Gene3D" id="3.20.20.140">
    <property type="entry name" value="Metal-dependent hydrolases"/>
    <property type="match status" value="1"/>
</dbReference>
<sequence>MTGPIVLTADRWIDADKGEVRSPAVIIVENGLITAIDPPATPCGATRIDLGGMTLLPGLMDMEINLLIGGPDTPTGLPRPMHGVQDGPVYRTLRATANARTTLLAGFTTVRNLGLMVKTGGYLLDVDLGRAIDEGYAEGPRIVAAGHAITPTGGHLDPTMFQRLAPGIMPLSVEEGIANGVPEVRKAVRYQIKHGAGVIKISASGGVMSHGTAAGAQQYSDEELAAIVDEAHRAGIRVAAHAHGDAGIRACVRAGVDCIEHGSLATDDTLQMMVDHGTFLVPTSYLSEGLDVSNAPPALRRKAEALFPRARATLGKAIAAGVKIACGTDAPAIPHGHNAKELWALVDRGMTPMQAIQAATVVGADLIGADDRGRLAEGLLADIIAVPGDPTGDITLLQDVRFVMKDGRVHKTPAPTA</sequence>
<dbReference type="Proteomes" id="UP001500665">
    <property type="component" value="Unassembled WGS sequence"/>
</dbReference>
<dbReference type="PANTHER" id="PTHR43135:SF3">
    <property type="entry name" value="ALPHA-D-RIBOSE 1-METHYLPHOSPHONATE 5-TRIPHOSPHATE DIPHOSPHATASE"/>
    <property type="match status" value="1"/>
</dbReference>
<dbReference type="RefSeq" id="WP_344242296.1">
    <property type="nucleotide sequence ID" value="NZ_BAAAHH010000015.1"/>
</dbReference>
<dbReference type="SUPFAM" id="SSF51338">
    <property type="entry name" value="Composite domain of metallo-dependent hydrolases"/>
    <property type="match status" value="2"/>
</dbReference>
<proteinExistence type="predicted"/>
<dbReference type="InterPro" id="IPR032466">
    <property type="entry name" value="Metal_Hydrolase"/>
</dbReference>
<name>A0ABN1RCV5_9ACTN</name>
<feature type="domain" description="Amidohydrolase-related" evidence="1">
    <location>
        <begin position="55"/>
        <end position="409"/>
    </location>
</feature>
<evidence type="ECO:0000313" key="3">
    <source>
        <dbReference type="Proteomes" id="UP001500665"/>
    </source>
</evidence>
<evidence type="ECO:0000313" key="2">
    <source>
        <dbReference type="EMBL" id="GAA0955001.1"/>
    </source>
</evidence>
<dbReference type="Pfam" id="PF01979">
    <property type="entry name" value="Amidohydro_1"/>
    <property type="match status" value="1"/>
</dbReference>
<dbReference type="Gene3D" id="2.30.40.10">
    <property type="entry name" value="Urease, subunit C, domain 1"/>
    <property type="match status" value="1"/>
</dbReference>
<dbReference type="InterPro" id="IPR011059">
    <property type="entry name" value="Metal-dep_hydrolase_composite"/>
</dbReference>
<protein>
    <submittedName>
        <fullName evidence="2">Amidohydrolase family protein</fullName>
    </submittedName>
</protein>
<gene>
    <name evidence="2" type="ORF">GCM10009550_39130</name>
</gene>
<dbReference type="InterPro" id="IPR051781">
    <property type="entry name" value="Metallo-dep_Hydrolase"/>
</dbReference>
<dbReference type="InterPro" id="IPR006680">
    <property type="entry name" value="Amidohydro-rel"/>
</dbReference>
<dbReference type="InterPro" id="IPR057744">
    <property type="entry name" value="OTAase-like"/>
</dbReference>
<comment type="caution">
    <text evidence="2">The sequence shown here is derived from an EMBL/GenBank/DDBJ whole genome shotgun (WGS) entry which is preliminary data.</text>
</comment>
<organism evidence="2 3">
    <name type="scientific">Actinocorallia libanotica</name>
    <dbReference type="NCBI Taxonomy" id="46162"/>
    <lineage>
        <taxon>Bacteria</taxon>
        <taxon>Bacillati</taxon>
        <taxon>Actinomycetota</taxon>
        <taxon>Actinomycetes</taxon>
        <taxon>Streptosporangiales</taxon>
        <taxon>Thermomonosporaceae</taxon>
        <taxon>Actinocorallia</taxon>
    </lineage>
</organism>
<dbReference type="CDD" id="cd01299">
    <property type="entry name" value="Met_dep_hydrolase_A"/>
    <property type="match status" value="1"/>
</dbReference>
<accession>A0ABN1RCV5</accession>
<dbReference type="SUPFAM" id="SSF51556">
    <property type="entry name" value="Metallo-dependent hydrolases"/>
    <property type="match status" value="1"/>
</dbReference>